<dbReference type="Proteomes" id="UP000248865">
    <property type="component" value="Unassembled WGS sequence"/>
</dbReference>
<evidence type="ECO:0000313" key="3">
    <source>
        <dbReference type="EMBL" id="EFI0214937.1"/>
    </source>
</evidence>
<reference evidence="3 14" key="5">
    <citation type="submission" date="2020-02" db="EMBL/GenBank/DDBJ databases">
        <authorList>
            <consortium name="PulseNet: The National Subtyping Network for Foodborne Disease Surveillance"/>
            <person name="Tarr C.L."/>
            <person name="Trees E."/>
            <person name="Katz L.S."/>
            <person name="Carleton-Romer H.A."/>
            <person name="Stroika S."/>
            <person name="Kucerova Z."/>
            <person name="Roache K.F."/>
            <person name="Sabol A.L."/>
            <person name="Besser J."/>
            <person name="Gerner-Smidt P."/>
        </authorList>
    </citation>
    <scope>NUCLEOTIDE SEQUENCE [LARGE SCALE GENOMIC DNA]</scope>
    <source>
        <strain evidence="3 14">2014C-3796</strain>
    </source>
</reference>
<reference evidence="1 16" key="6">
    <citation type="submission" date="2020-02" db="EMBL/GenBank/DDBJ databases">
        <authorList>
            <person name="Ashton P.M."/>
            <person name="Dallman T."/>
            <person name="Nair S."/>
            <person name="De Pinna E."/>
            <person name="Peters T."/>
            <person name="Grant K."/>
        </authorList>
    </citation>
    <scope>NUCLEOTIDE SEQUENCE [LARGE SCALE GENOMIC DNA]</scope>
    <source>
        <strain evidence="1 16">188143</strain>
    </source>
</reference>
<dbReference type="Proteomes" id="UP001179946">
    <property type="component" value="Chromosome"/>
</dbReference>
<evidence type="ECO:0000313" key="16">
    <source>
        <dbReference type="Proteomes" id="UP000534332"/>
    </source>
</evidence>
<evidence type="ECO:0000313" key="15">
    <source>
        <dbReference type="Proteomes" id="UP000531813"/>
    </source>
</evidence>
<dbReference type="EMBL" id="DABFUC010000018">
    <property type="protein sequence ID" value="HAI8959204.1"/>
    <property type="molecule type" value="Genomic_DNA"/>
</dbReference>
<evidence type="ECO:0000313" key="5">
    <source>
        <dbReference type="EMBL" id="MBL6206892.1"/>
    </source>
</evidence>
<dbReference type="EMBL" id="JAETYU010000128">
    <property type="protein sequence ID" value="MBL6206892.1"/>
    <property type="molecule type" value="Genomic_DNA"/>
</dbReference>
<evidence type="ECO:0000313" key="12">
    <source>
        <dbReference type="Proteomes" id="UP000305093"/>
    </source>
</evidence>
<proteinExistence type="predicted"/>
<evidence type="ECO:0000313" key="6">
    <source>
        <dbReference type="EMBL" id="MBL6236624.1"/>
    </source>
</evidence>
<evidence type="ECO:0000313" key="8">
    <source>
        <dbReference type="EMBL" id="QMF68355.1"/>
    </source>
</evidence>
<reference evidence="4" key="7">
    <citation type="submission" date="2020-04" db="EMBL/GenBank/DDBJ databases">
        <authorList>
            <consortium name="NCBI Pathogen Detection Project"/>
        </authorList>
    </citation>
    <scope>NUCLEOTIDE SEQUENCE</scope>
    <source>
        <strain evidence="4">TW14994</strain>
    </source>
</reference>
<evidence type="ECO:0000313" key="2">
    <source>
        <dbReference type="EMBL" id="EFH5894938.1"/>
    </source>
</evidence>
<dbReference type="Proteomes" id="UP000521994">
    <property type="component" value="Unassembled WGS sequence"/>
</dbReference>
<dbReference type="Proteomes" id="UP000615017">
    <property type="component" value="Unassembled WGS sequence"/>
</dbReference>
<gene>
    <name evidence="3" type="ORF">BG944_004182</name>
    <name evidence="1" type="ORF">BRV02_005049</name>
    <name evidence="9" type="ORF">C9194_24585</name>
    <name evidence="7" type="ORF">DIV22_24295</name>
    <name evidence="2" type="ORF">GOP25_22375</name>
    <name evidence="4" type="ORF">HKA49_003415</name>
    <name evidence="8" type="ORF">HVY77_16280</name>
    <name evidence="6" type="ORF">JNA65_22430</name>
    <name evidence="5" type="ORF">JNA68_27635</name>
    <name evidence="10" type="ORF">QDW62_16420</name>
</gene>
<reference evidence="4 18" key="1">
    <citation type="journal article" date="2018" name="Genome Biol.">
        <title>SKESA: strategic k-mer extension for scrupulous assemblies.</title>
        <authorList>
            <person name="Souvorov A."/>
            <person name="Agarwala R."/>
            <person name="Lipman D.J."/>
        </authorList>
    </citation>
    <scope>NUCLEOTIDE SEQUENCE [LARGE SCALE GENOMIC DNA]</scope>
    <source>
        <strain evidence="4 18">TW14994</strain>
    </source>
</reference>
<dbReference type="EMBL" id="AASWIS010000034">
    <property type="protein sequence ID" value="EFH5894938.1"/>
    <property type="molecule type" value="Genomic_DNA"/>
</dbReference>
<name>A0A1V3CCZ2_ECOLX</name>
<dbReference type="Proteomes" id="UP000531813">
    <property type="component" value="Unassembled WGS sequence"/>
</dbReference>
<dbReference type="Proteomes" id="UP000534332">
    <property type="component" value="Unassembled WGS sequence"/>
</dbReference>
<evidence type="ECO:0000313" key="4">
    <source>
        <dbReference type="EMBL" id="HAI8959204.1"/>
    </source>
</evidence>
<evidence type="ECO:0000313" key="10">
    <source>
        <dbReference type="EMBL" id="WHI00322.1"/>
    </source>
</evidence>
<dbReference type="EMBL" id="AASSGK010000081">
    <property type="protein sequence ID" value="EFG2163867.1"/>
    <property type="molecule type" value="Genomic_DNA"/>
</dbReference>
<dbReference type="EMBL" id="RROO01000082">
    <property type="protein sequence ID" value="TJF60017.1"/>
    <property type="molecule type" value="Genomic_DNA"/>
</dbReference>
<reference evidence="7 11" key="2">
    <citation type="submission" date="2018-05" db="EMBL/GenBank/DDBJ databases">
        <title>Genomic sequencing of EHEC O26 New European Clone.</title>
        <authorList>
            <person name="Karnisova L."/>
            <person name="Nunvar J."/>
            <person name="Marejkova M."/>
            <person name="Mellmann A."/>
            <person name="Drevinek P."/>
            <person name="Blahova K."/>
            <person name="Bielaszewska M."/>
        </authorList>
    </citation>
    <scope>NUCLEOTIDE SEQUENCE [LARGE SCALE GENOMIC DNA]</scope>
    <source>
        <strain evidence="7 11">14-391</strain>
    </source>
</reference>
<reference evidence="8 13" key="8">
    <citation type="submission" date="2020-06" db="EMBL/GenBank/DDBJ databases">
        <title>REHAB project genomes.</title>
        <authorList>
            <person name="Shaw L.P."/>
        </authorList>
    </citation>
    <scope>NUCLEOTIDE SEQUENCE [LARGE SCALE GENOMIC DNA]</scope>
    <source>
        <strain evidence="8 13">RHB30-C10</strain>
    </source>
</reference>
<dbReference type="EMBL" id="CP122634">
    <property type="protein sequence ID" value="WHI00322.1"/>
    <property type="molecule type" value="Genomic_DNA"/>
</dbReference>
<reference evidence="9 12" key="3">
    <citation type="submission" date="2018-12" db="EMBL/GenBank/DDBJ databases">
        <title>Food and Water Safety Consortium.</title>
        <authorList>
            <person name="Tyson S."/>
            <person name="Peterson C.-L."/>
            <person name="Olson A."/>
            <person name="Tyler S."/>
            <person name="Cabral J."/>
            <person name="Lynch T."/>
            <person name="Knox N."/>
            <person name="Van Domselaar G."/>
            <person name="Graham M."/>
        </authorList>
    </citation>
    <scope>NUCLEOTIDE SEQUENCE [LARGE SCALE GENOMIC DNA]</scope>
    <source>
        <strain evidence="9 12">FWSEC0419</strain>
    </source>
</reference>
<evidence type="ECO:0000313" key="7">
    <source>
        <dbReference type="EMBL" id="PZZ61394.1"/>
    </source>
</evidence>
<dbReference type="RefSeq" id="WP_001310149.1">
    <property type="nucleotide sequence ID" value="NZ_AP018796.1"/>
</dbReference>
<evidence type="ECO:0000313" key="1">
    <source>
        <dbReference type="EMBL" id="EFG2163867.1"/>
    </source>
</evidence>
<dbReference type="EMBL" id="JAETYZ010000037">
    <property type="protein sequence ID" value="MBL6236624.1"/>
    <property type="molecule type" value="Genomic_DNA"/>
</dbReference>
<evidence type="ECO:0000313" key="9">
    <source>
        <dbReference type="EMBL" id="TJF60017.1"/>
    </source>
</evidence>
<dbReference type="AlphaFoldDB" id="A0A1V3CCZ2"/>
<evidence type="ECO:0000313" key="17">
    <source>
        <dbReference type="Proteomes" id="UP000615017"/>
    </source>
</evidence>
<accession>A0A1V3CCZ2</accession>
<evidence type="ECO:0000313" key="18">
    <source>
        <dbReference type="Proteomes" id="UP000842385"/>
    </source>
</evidence>
<sequence length="111" mass="11999">MVISTVGYEKRTGSASSASIIIQKELQPDNAIIQGKAISSVGRNVEISTGKRGTDINTRRIPASNCLSARNAELKHNHTGARILWSYAFSIVTTNRNKNLAGANIKRCDTV</sequence>
<organism evidence="7 11">
    <name type="scientific">Escherichia coli</name>
    <dbReference type="NCBI Taxonomy" id="562"/>
    <lineage>
        <taxon>Bacteria</taxon>
        <taxon>Pseudomonadati</taxon>
        <taxon>Pseudomonadota</taxon>
        <taxon>Gammaproteobacteria</taxon>
        <taxon>Enterobacterales</taxon>
        <taxon>Enterobacteriaceae</taxon>
        <taxon>Escherichia</taxon>
    </lineage>
</organism>
<reference evidence="2 15" key="4">
    <citation type="submission" date="2019-12" db="EMBL/GenBank/DDBJ databases">
        <authorList>
            <consortium name="GenomeTrakr network: Whole genome sequencing for foodborne pathogen traceback"/>
        </authorList>
    </citation>
    <scope>NUCLEOTIDE SEQUENCE [LARGE SCALE GENOMIC DNA]</scope>
    <source>
        <strain evidence="2 15">PSU-2243</strain>
    </source>
</reference>
<dbReference type="Proteomes" id="UP000842385">
    <property type="component" value="Unassembled WGS sequence"/>
</dbReference>
<dbReference type="EMBL" id="CP057293">
    <property type="protein sequence ID" value="QMF68355.1"/>
    <property type="molecule type" value="Genomic_DNA"/>
</dbReference>
<protein>
    <submittedName>
        <fullName evidence="7">Uncharacterized protein</fullName>
    </submittedName>
</protein>
<reference evidence="5 17" key="9">
    <citation type="submission" date="2021-01" db="EMBL/GenBank/DDBJ databases">
        <title>Genomes of Escherichia coli STEC strains from raw meat-based diets for companion animals.</title>
        <authorList>
            <person name="Stevens M.J.A."/>
            <person name="Stephan R."/>
        </authorList>
    </citation>
    <scope>NUCLEOTIDE SEQUENCE</scope>
    <source>
        <strain evidence="5">ATC7-7</strain>
        <strain evidence="6 17">LSC1-58</strain>
    </source>
</reference>
<evidence type="ECO:0000313" key="13">
    <source>
        <dbReference type="Proteomes" id="UP000512322"/>
    </source>
</evidence>
<evidence type="ECO:0000313" key="14">
    <source>
        <dbReference type="Proteomes" id="UP000521994"/>
    </source>
</evidence>
<evidence type="ECO:0000313" key="11">
    <source>
        <dbReference type="Proteomes" id="UP000248865"/>
    </source>
</evidence>
<dbReference type="Proteomes" id="UP000305093">
    <property type="component" value="Unassembled WGS sequence"/>
</dbReference>
<dbReference type="Proteomes" id="UP000655659">
    <property type="component" value="Unassembled WGS sequence"/>
</dbReference>
<dbReference type="Proteomes" id="UP000512322">
    <property type="component" value="Chromosome"/>
</dbReference>
<dbReference type="EMBL" id="AASXRC010000028">
    <property type="protein sequence ID" value="EFI0214937.1"/>
    <property type="molecule type" value="Genomic_DNA"/>
</dbReference>
<reference evidence="10" key="10">
    <citation type="journal article" date="2023" name="Front. Microbiol.">
        <title>Virotyping and genetic antimicrobial susceptibility testing of porcine ETEC/STEC strains and associated plasmid types.</title>
        <authorList>
            <person name="Vereecke N."/>
            <person name="Van Hoorde S."/>
            <person name="Sperling D."/>
            <person name="Theuns S."/>
            <person name="Devriendt B."/>
            <person name="Cox E."/>
        </authorList>
    </citation>
    <scope>NUCLEOTIDE SEQUENCE</scope>
    <source>
        <strain evidence="10">ETEC4085</strain>
    </source>
</reference>
<dbReference type="EMBL" id="QFSS01000373">
    <property type="protein sequence ID" value="PZZ61394.1"/>
    <property type="molecule type" value="Genomic_DNA"/>
</dbReference>